<dbReference type="AlphaFoldDB" id="X1F3X9"/>
<sequence>MQKRKGLSIPNKDEVLDYISPDLRANAVAIAPLILDPRNPRQGDVDLVAGSLLS</sequence>
<name>X1F3X9_9ZZZZ</name>
<comment type="caution">
    <text evidence="1">The sequence shown here is derived from an EMBL/GenBank/DDBJ whole genome shotgun (WGS) entry which is preliminary data.</text>
</comment>
<gene>
    <name evidence="1" type="ORF">S03H2_24565</name>
</gene>
<feature type="non-terminal residue" evidence="1">
    <location>
        <position position="54"/>
    </location>
</feature>
<evidence type="ECO:0000313" key="1">
    <source>
        <dbReference type="EMBL" id="GAH39642.1"/>
    </source>
</evidence>
<dbReference type="EMBL" id="BARU01013681">
    <property type="protein sequence ID" value="GAH39642.1"/>
    <property type="molecule type" value="Genomic_DNA"/>
</dbReference>
<accession>X1F3X9</accession>
<reference evidence="1" key="1">
    <citation type="journal article" date="2014" name="Front. Microbiol.">
        <title>High frequency of phylogenetically diverse reductive dehalogenase-homologous genes in deep subseafloor sedimentary metagenomes.</title>
        <authorList>
            <person name="Kawai M."/>
            <person name="Futagami T."/>
            <person name="Toyoda A."/>
            <person name="Takaki Y."/>
            <person name="Nishi S."/>
            <person name="Hori S."/>
            <person name="Arai W."/>
            <person name="Tsubouchi T."/>
            <person name="Morono Y."/>
            <person name="Uchiyama I."/>
            <person name="Ito T."/>
            <person name="Fujiyama A."/>
            <person name="Inagaki F."/>
            <person name="Takami H."/>
        </authorList>
    </citation>
    <scope>NUCLEOTIDE SEQUENCE</scope>
    <source>
        <strain evidence="1">Expedition CK06-06</strain>
    </source>
</reference>
<organism evidence="1">
    <name type="scientific">marine sediment metagenome</name>
    <dbReference type="NCBI Taxonomy" id="412755"/>
    <lineage>
        <taxon>unclassified sequences</taxon>
        <taxon>metagenomes</taxon>
        <taxon>ecological metagenomes</taxon>
    </lineage>
</organism>
<protein>
    <submittedName>
        <fullName evidence="1">Uncharacterized protein</fullName>
    </submittedName>
</protein>
<proteinExistence type="predicted"/>